<evidence type="ECO:0000313" key="2">
    <source>
        <dbReference type="EnsemblMetazoa" id="PPAI000557-PA"/>
    </source>
</evidence>
<keyword evidence="3" id="KW-1185">Reference proteome</keyword>
<dbReference type="VEuPathDB" id="VectorBase:PPAI000557"/>
<dbReference type="InterPro" id="IPR031993">
    <property type="entry name" value="DUF4789"/>
</dbReference>
<feature type="domain" description="DUF4789" evidence="1">
    <location>
        <begin position="61"/>
        <end position="117"/>
    </location>
</feature>
<protein>
    <recommendedName>
        <fullName evidence="1">DUF4789 domain-containing protein</fullName>
    </recommendedName>
</protein>
<dbReference type="PANTHER" id="PTHR21177">
    <property type="entry name" value="IP06524P-RELATED"/>
    <property type="match status" value="1"/>
</dbReference>
<organism evidence="2 3">
    <name type="scientific">Phlebotomus papatasi</name>
    <name type="common">Sandfly</name>
    <dbReference type="NCBI Taxonomy" id="29031"/>
    <lineage>
        <taxon>Eukaryota</taxon>
        <taxon>Metazoa</taxon>
        <taxon>Ecdysozoa</taxon>
        <taxon>Arthropoda</taxon>
        <taxon>Hexapoda</taxon>
        <taxon>Insecta</taxon>
        <taxon>Pterygota</taxon>
        <taxon>Neoptera</taxon>
        <taxon>Endopterygota</taxon>
        <taxon>Diptera</taxon>
        <taxon>Nematocera</taxon>
        <taxon>Psychodoidea</taxon>
        <taxon>Psychodidae</taxon>
        <taxon>Phlebotomus</taxon>
        <taxon>Phlebotomus</taxon>
    </lineage>
</organism>
<evidence type="ECO:0000313" key="3">
    <source>
        <dbReference type="Proteomes" id="UP000092462"/>
    </source>
</evidence>
<dbReference type="Proteomes" id="UP000092462">
    <property type="component" value="Unassembled WGS sequence"/>
</dbReference>
<accession>A0A1B0CZN5</accession>
<proteinExistence type="predicted"/>
<reference evidence="2" key="1">
    <citation type="submission" date="2022-08" db="UniProtKB">
        <authorList>
            <consortium name="EnsemblMetazoa"/>
        </authorList>
    </citation>
    <scope>IDENTIFICATION</scope>
    <source>
        <strain evidence="2">Israel</strain>
    </source>
</reference>
<dbReference type="EMBL" id="AJVK01009642">
    <property type="status" value="NOT_ANNOTATED_CDS"/>
    <property type="molecule type" value="Genomic_DNA"/>
</dbReference>
<dbReference type="AlphaFoldDB" id="A0A1B0CZN5"/>
<feature type="domain" description="DUF4789" evidence="1">
    <location>
        <begin position="255"/>
        <end position="321"/>
    </location>
</feature>
<dbReference type="EnsemblMetazoa" id="PPAI000557-RA">
    <property type="protein sequence ID" value="PPAI000557-PA"/>
    <property type="gene ID" value="PPAI000557"/>
</dbReference>
<dbReference type="Pfam" id="PF16033">
    <property type="entry name" value="DUF4789"/>
    <property type="match status" value="2"/>
</dbReference>
<sequence length="461" mass="49977">MRRLVDLVMILWILEPFQTAIVPPPWADPARNPCAARPGGWQLLFWPPLQQCFRIFQLGFPCPDTMELSPSPSGVGAECRCPPGTAQSPLTARCHRLFAQDPCDAGQFFAPRQDPPLKSMAKISRGRWGACRTPGDCSDGEIFWPADGKCYGKLTRGPCPRGKLLTAAKDNLAECHCQDSGHLAPFFHLADELCYEHFTRGPCPEGDLFLPSGECGCRRDLPQFHTESGQCFELGAPGPCPGGHVFQIEEGGSGGQCRCREGNVLWSEDGLCYRAFTRGPCEAGEFLMASNSTCVKNPCAKGELFFPADASCYRIGTQGPCTLHSVIVFDFTARPSIDGVSYNGVCGCAGIVTTLSQTCSEREPQASACRGTPGMAEVAGECHKLYTRGPCGPGEWLEPAKGANGRATCECKPEYQRFETANGVRGCHAPSVGIARYLNRRIQSKAEKIALRQKIPINSSI</sequence>
<dbReference type="VEuPathDB" id="VectorBase:PPAPM1_005566"/>
<dbReference type="PANTHER" id="PTHR21177:SF7">
    <property type="entry name" value="GH11627P"/>
    <property type="match status" value="1"/>
</dbReference>
<name>A0A1B0CZN5_PHLPP</name>
<evidence type="ECO:0000259" key="1">
    <source>
        <dbReference type="Pfam" id="PF16033"/>
    </source>
</evidence>